<feature type="region of interest" description="Disordered" evidence="7">
    <location>
        <begin position="257"/>
        <end position="295"/>
    </location>
</feature>
<evidence type="ECO:0000313" key="9">
    <source>
        <dbReference type="EMBL" id="KAK5998444.1"/>
    </source>
</evidence>
<dbReference type="InterPro" id="IPR003388">
    <property type="entry name" value="Reticulon"/>
</dbReference>
<proteinExistence type="predicted"/>
<accession>A0ABR0T1X8</accession>
<dbReference type="Proteomes" id="UP001338125">
    <property type="component" value="Unassembled WGS sequence"/>
</dbReference>
<gene>
    <name evidence="9" type="ORF">PT974_00823</name>
</gene>
<dbReference type="EMBL" id="JAVFKD010000001">
    <property type="protein sequence ID" value="KAK5998444.1"/>
    <property type="molecule type" value="Genomic_DNA"/>
</dbReference>
<name>A0ABR0T1X8_9HYPO</name>
<feature type="domain" description="Reticulon" evidence="8">
    <location>
        <begin position="55"/>
        <end position="252"/>
    </location>
</feature>
<organism evidence="9 10">
    <name type="scientific">Cladobotryum mycophilum</name>
    <dbReference type="NCBI Taxonomy" id="491253"/>
    <lineage>
        <taxon>Eukaryota</taxon>
        <taxon>Fungi</taxon>
        <taxon>Dikarya</taxon>
        <taxon>Ascomycota</taxon>
        <taxon>Pezizomycotina</taxon>
        <taxon>Sordariomycetes</taxon>
        <taxon>Hypocreomycetidae</taxon>
        <taxon>Hypocreales</taxon>
        <taxon>Hypocreaceae</taxon>
        <taxon>Cladobotryum</taxon>
    </lineage>
</organism>
<evidence type="ECO:0000256" key="5">
    <source>
        <dbReference type="ARBA" id="ARBA00023136"/>
    </source>
</evidence>
<protein>
    <recommendedName>
        <fullName evidence="6">Reticulon-like protein</fullName>
    </recommendedName>
</protein>
<feature type="transmembrane region" description="Helical" evidence="6">
    <location>
        <begin position="182"/>
        <end position="200"/>
    </location>
</feature>
<evidence type="ECO:0000256" key="1">
    <source>
        <dbReference type="ARBA" id="ARBA00004477"/>
    </source>
</evidence>
<keyword evidence="2 6" id="KW-0812">Transmembrane</keyword>
<dbReference type="PROSITE" id="PS50845">
    <property type="entry name" value="RETICULON"/>
    <property type="match status" value="1"/>
</dbReference>
<evidence type="ECO:0000256" key="6">
    <source>
        <dbReference type="RuleBase" id="RU363132"/>
    </source>
</evidence>
<keyword evidence="10" id="KW-1185">Reference proteome</keyword>
<feature type="transmembrane region" description="Helical" evidence="6">
    <location>
        <begin position="154"/>
        <end position="176"/>
    </location>
</feature>
<dbReference type="Pfam" id="PF02453">
    <property type="entry name" value="Reticulon"/>
    <property type="match status" value="1"/>
</dbReference>
<comment type="subcellular location">
    <subcellularLocation>
        <location evidence="1 6">Endoplasmic reticulum membrane</location>
        <topology evidence="1 6">Multi-pass membrane protein</topology>
    </subcellularLocation>
</comment>
<comment type="caution">
    <text evidence="9">The sequence shown here is derived from an EMBL/GenBank/DDBJ whole genome shotgun (WGS) entry which is preliminary data.</text>
</comment>
<sequence length="295" mass="31563">MADTAGAPAANGTSILHVMTMDHLAQTPTTTDTSSTEAANGKAAGQPLTHYHSLFSDLVSWKNPRDSGIAYAGVVTAIIATRYLPIFRWAVKLSWMTLALTVAAEVAGKTLIGNGLASQFRPRKYFTISKEAVDGLMGDVHELINFFLIEGQRIFFAENVSTSAAACVTAFLTYYLIKIVPYWGLAILGTTLAFFVPLVYSSNQELIDQHLKNASEAINAQTAQVRTAAQKQADHLAAVGKQYAGDYTGKVQDILRGRTVSPSGKTKVPEFPSPPTEEPKAAGLSVPTEEPVAAS</sequence>
<evidence type="ECO:0000313" key="10">
    <source>
        <dbReference type="Proteomes" id="UP001338125"/>
    </source>
</evidence>
<feature type="transmembrane region" description="Helical" evidence="6">
    <location>
        <begin position="68"/>
        <end position="87"/>
    </location>
</feature>
<evidence type="ECO:0000256" key="7">
    <source>
        <dbReference type="SAM" id="MobiDB-lite"/>
    </source>
</evidence>
<keyword evidence="3 6" id="KW-0256">Endoplasmic reticulum</keyword>
<keyword evidence="4 6" id="KW-1133">Transmembrane helix</keyword>
<evidence type="ECO:0000256" key="2">
    <source>
        <dbReference type="ARBA" id="ARBA00022692"/>
    </source>
</evidence>
<reference evidence="9 10" key="1">
    <citation type="submission" date="2024-01" db="EMBL/GenBank/DDBJ databases">
        <title>Complete genome of Cladobotryum mycophilum ATHUM6906.</title>
        <authorList>
            <person name="Christinaki A.C."/>
            <person name="Myridakis A.I."/>
            <person name="Kouvelis V.N."/>
        </authorList>
    </citation>
    <scope>NUCLEOTIDE SEQUENCE [LARGE SCALE GENOMIC DNA]</scope>
    <source>
        <strain evidence="9 10">ATHUM6906</strain>
    </source>
</reference>
<evidence type="ECO:0000259" key="8">
    <source>
        <dbReference type="PROSITE" id="PS50845"/>
    </source>
</evidence>
<evidence type="ECO:0000256" key="4">
    <source>
        <dbReference type="ARBA" id="ARBA00022989"/>
    </source>
</evidence>
<evidence type="ECO:0000256" key="3">
    <source>
        <dbReference type="ARBA" id="ARBA00022824"/>
    </source>
</evidence>
<keyword evidence="5 6" id="KW-0472">Membrane</keyword>